<dbReference type="InterPro" id="IPR036282">
    <property type="entry name" value="Glutathione-S-Trfase_C_sf"/>
</dbReference>
<feature type="compositionally biased region" description="Basic and acidic residues" evidence="4">
    <location>
        <begin position="189"/>
        <end position="213"/>
    </location>
</feature>
<dbReference type="PANTHER" id="PTHR11586:SF33">
    <property type="entry name" value="AMINOACYL TRNA SYNTHASE COMPLEX-INTERACTING MULTIFUNCTIONAL PROTEIN 1"/>
    <property type="match status" value="1"/>
</dbReference>
<dbReference type="InterPro" id="IPR051270">
    <property type="entry name" value="Tyrosine-tRNA_ligase_regulator"/>
</dbReference>
<proteinExistence type="predicted"/>
<dbReference type="GO" id="GO:0000049">
    <property type="term" value="F:tRNA binding"/>
    <property type="evidence" value="ECO:0007669"/>
    <property type="project" value="UniProtKB-UniRule"/>
</dbReference>
<dbReference type="AlphaFoldDB" id="A0A2K1QTI0"/>
<organism evidence="6 7">
    <name type="scientific">Sphaceloma murrayae</name>
    <dbReference type="NCBI Taxonomy" id="2082308"/>
    <lineage>
        <taxon>Eukaryota</taxon>
        <taxon>Fungi</taxon>
        <taxon>Dikarya</taxon>
        <taxon>Ascomycota</taxon>
        <taxon>Pezizomycotina</taxon>
        <taxon>Dothideomycetes</taxon>
        <taxon>Dothideomycetidae</taxon>
        <taxon>Myriangiales</taxon>
        <taxon>Elsinoaceae</taxon>
        <taxon>Sphaceloma</taxon>
    </lineage>
</organism>
<dbReference type="SUPFAM" id="SSF47616">
    <property type="entry name" value="GST C-terminal domain-like"/>
    <property type="match status" value="1"/>
</dbReference>
<feature type="region of interest" description="Disordered" evidence="4">
    <location>
        <begin position="1"/>
        <end position="40"/>
    </location>
</feature>
<feature type="compositionally biased region" description="Basic and acidic residues" evidence="4">
    <location>
        <begin position="151"/>
        <end position="164"/>
    </location>
</feature>
<gene>
    <name evidence="6" type="ORF">CAC42_6194</name>
</gene>
<protein>
    <submittedName>
        <fullName evidence="6">tRNA-aminoacylation cofactor arc1</fullName>
    </submittedName>
</protein>
<evidence type="ECO:0000313" key="6">
    <source>
        <dbReference type="EMBL" id="PNS18377.1"/>
    </source>
</evidence>
<accession>A0A2K1QTI0</accession>
<dbReference type="Proteomes" id="UP000243797">
    <property type="component" value="Unassembled WGS sequence"/>
</dbReference>
<evidence type="ECO:0000313" key="7">
    <source>
        <dbReference type="Proteomes" id="UP000243797"/>
    </source>
</evidence>
<comment type="caution">
    <text evidence="6">The sequence shown here is derived from an EMBL/GenBank/DDBJ whole genome shotgun (WGS) entry which is preliminary data.</text>
</comment>
<dbReference type="GO" id="GO:0017102">
    <property type="term" value="C:methionyl glutamyl tRNA synthetase complex"/>
    <property type="evidence" value="ECO:0007669"/>
    <property type="project" value="TreeGrafter"/>
</dbReference>
<sequence>MSALDPSTSSLISSSYPGVDTSLSVSEQSKTAFPSQNYTPEDLSALEPWLSRSSSPADSSFLTELNTHLSTRTTLLGSKPSIADVILYARIAPVVKGWSDEEQTGKDGRHHVVRYVDYVQNAPVYGLKISQAEKVAVDADKVLEKIKPVDPKAEKERKKREKEAAALAAGGAGAGAGTAATTTAASSKDASKSDSKTLPERVKEKAVEAKDKVAAAVTDGPKKERKEKAPKQPKPPKAAPVEKPLSPSLIDLRVGHILKATTHPNADSLYVSTIACGDAPGTDNTSEYEGQIVRTVCSGLNGLVPLEEMQNRKIVAVCNLKPVTMRGIKSAAMVLAASPRLKEGETDDHKGPVELVEVPAGAKAGDRVAFEGWEGEPEAVLNPKKKQWEAVQPGFTTTEEGVVVFDPEGTEGLKGKGSKGKLVVGGEACTVKTLRGAVVR</sequence>
<dbReference type="InParanoid" id="A0A2K1QTI0"/>
<dbReference type="CDD" id="cd10304">
    <property type="entry name" value="GST_C_Arc1p_N_like"/>
    <property type="match status" value="1"/>
</dbReference>
<reference evidence="6 7" key="1">
    <citation type="submission" date="2017-06" db="EMBL/GenBank/DDBJ databases">
        <title>Draft genome sequence of a variant of Elsinoe murrayae.</title>
        <authorList>
            <person name="Cheng Q."/>
        </authorList>
    </citation>
    <scope>NUCLEOTIDE SEQUENCE [LARGE SCALE GENOMIC DNA]</scope>
    <source>
        <strain evidence="6 7">CQ-2017a</strain>
    </source>
</reference>
<feature type="compositionally biased region" description="Low complexity" evidence="4">
    <location>
        <begin position="1"/>
        <end position="15"/>
    </location>
</feature>
<dbReference type="OrthoDB" id="19141at2759"/>
<dbReference type="PROSITE" id="PS50886">
    <property type="entry name" value="TRBD"/>
    <property type="match status" value="1"/>
</dbReference>
<evidence type="ECO:0000259" key="5">
    <source>
        <dbReference type="PROSITE" id="PS50886"/>
    </source>
</evidence>
<dbReference type="InterPro" id="IPR002547">
    <property type="entry name" value="tRNA-bd_dom"/>
</dbReference>
<evidence type="ECO:0000256" key="2">
    <source>
        <dbReference type="ARBA" id="ARBA00022884"/>
    </source>
</evidence>
<feature type="domain" description="TRNA-binding" evidence="5">
    <location>
        <begin position="246"/>
        <end position="369"/>
    </location>
</feature>
<evidence type="ECO:0000256" key="4">
    <source>
        <dbReference type="SAM" id="MobiDB-lite"/>
    </source>
</evidence>
<keyword evidence="7" id="KW-1185">Reference proteome</keyword>
<feature type="compositionally biased region" description="Basic and acidic residues" evidence="4">
    <location>
        <begin position="220"/>
        <end position="230"/>
    </location>
</feature>
<dbReference type="EMBL" id="NKHZ01000041">
    <property type="protein sequence ID" value="PNS18377.1"/>
    <property type="molecule type" value="Genomic_DNA"/>
</dbReference>
<keyword evidence="1 3" id="KW-0820">tRNA-binding</keyword>
<feature type="region of interest" description="Disordered" evidence="4">
    <location>
        <begin position="151"/>
        <end position="246"/>
    </location>
</feature>
<dbReference type="InterPro" id="IPR053836">
    <property type="entry name" value="Arc1-like_N"/>
</dbReference>
<dbReference type="SUPFAM" id="SSF50249">
    <property type="entry name" value="Nucleic acid-binding proteins"/>
    <property type="match status" value="1"/>
</dbReference>
<evidence type="ECO:0000256" key="1">
    <source>
        <dbReference type="ARBA" id="ARBA00022555"/>
    </source>
</evidence>
<dbReference type="Gene3D" id="1.20.1050.10">
    <property type="match status" value="1"/>
</dbReference>
<dbReference type="PANTHER" id="PTHR11586">
    <property type="entry name" value="TRNA-AMINOACYLATION COFACTOR ARC1 FAMILY MEMBER"/>
    <property type="match status" value="1"/>
</dbReference>
<dbReference type="STRING" id="2082308.A0A2K1QTI0"/>
<feature type="compositionally biased region" description="Low complexity" evidence="4">
    <location>
        <begin position="177"/>
        <end position="188"/>
    </location>
</feature>
<evidence type="ECO:0000256" key="3">
    <source>
        <dbReference type="PROSITE-ProRule" id="PRU00209"/>
    </source>
</evidence>
<keyword evidence="2 3" id="KW-0694">RNA-binding</keyword>
<name>A0A2K1QTI0_9PEZI</name>
<dbReference type="FunFam" id="2.40.50.140:FF:000199">
    <property type="entry name" value="tRNA-aminoacylation cofactor ARC1"/>
    <property type="match status" value="1"/>
</dbReference>
<dbReference type="Pfam" id="PF01588">
    <property type="entry name" value="tRNA_bind"/>
    <property type="match status" value="1"/>
</dbReference>
<dbReference type="Pfam" id="PF21972">
    <property type="entry name" value="Arc1p_N_like"/>
    <property type="match status" value="1"/>
</dbReference>
<feature type="compositionally biased region" description="Polar residues" evidence="4">
    <location>
        <begin position="21"/>
        <end position="39"/>
    </location>
</feature>
<dbReference type="FunCoup" id="A0A2K1QTI0">
    <property type="interactions" value="308"/>
</dbReference>
<dbReference type="InterPro" id="IPR012340">
    <property type="entry name" value="NA-bd_OB-fold"/>
</dbReference>
<dbReference type="Gene3D" id="2.40.50.140">
    <property type="entry name" value="Nucleic acid-binding proteins"/>
    <property type="match status" value="1"/>
</dbReference>